<evidence type="ECO:0000256" key="5">
    <source>
        <dbReference type="SAM" id="MobiDB-lite"/>
    </source>
</evidence>
<dbReference type="Gene3D" id="3.30.300.30">
    <property type="match status" value="1"/>
</dbReference>
<dbReference type="SUPFAM" id="SSF47336">
    <property type="entry name" value="ACP-like"/>
    <property type="match status" value="1"/>
</dbReference>
<protein>
    <recommendedName>
        <fullName evidence="6">Carrier domain-containing protein</fullName>
    </recommendedName>
</protein>
<keyword evidence="2" id="KW-0596">Phosphopantetheine</keyword>
<dbReference type="PANTHER" id="PTHR45527">
    <property type="entry name" value="NONRIBOSOMAL PEPTIDE SYNTHETASE"/>
    <property type="match status" value="1"/>
</dbReference>
<evidence type="ECO:0000313" key="8">
    <source>
        <dbReference type="Proteomes" id="UP000445000"/>
    </source>
</evidence>
<reference evidence="8" key="1">
    <citation type="submission" date="2020-01" db="EMBL/GenBank/DDBJ databases">
        <title>'Steroidobacter agaridevorans' sp. nov., agar-degrading bacteria isolated from rhizosphere soils.</title>
        <authorList>
            <person name="Ikenaga M."/>
            <person name="Kataoka M."/>
            <person name="Murouchi A."/>
            <person name="Katsuragi S."/>
            <person name="Sakai M."/>
        </authorList>
    </citation>
    <scope>NUCLEOTIDE SEQUENCE [LARGE SCALE GENOMIC DNA]</scope>
    <source>
        <strain evidence="8">YU21-B</strain>
    </source>
</reference>
<dbReference type="GO" id="GO:0043041">
    <property type="term" value="P:amino acid activation for nonribosomal peptide biosynthetic process"/>
    <property type="evidence" value="ECO:0007669"/>
    <property type="project" value="TreeGrafter"/>
</dbReference>
<dbReference type="InterPro" id="IPR020845">
    <property type="entry name" value="AMP-binding_CS"/>
</dbReference>
<dbReference type="FunFam" id="1.10.1200.10:FF:000016">
    <property type="entry name" value="Non-ribosomal peptide synthase"/>
    <property type="match status" value="1"/>
</dbReference>
<sequence>MSASKAQLLQLLLAKQARSERPIEPSPRESGEASRFPASSAQQSLWFIDQFEGGGSAYNIAIAMEFRGALDRAALQWALDELVQRHEPLRTVFRDVDGQPTQEIHAHAKFALSVVDLSERRGQQRLVEIERHKSDEAQARFDLRHGPVIRGRLLRVQPQEHVLLITMHHIVSDGWSIEILMREFAQLYGAYRHGNQLPSLRIQYADYARWQRRWHASEVSARQLKYWRARLEGATFSLDLPTDRPRPAVRRFRGQSVDLVLDEALTAQLKALARRQGVTLFMILSAGWAILLSRFSGQDDLLIGTPAANRRRDELESLVGLFVNTLVLRFGVSGNARLSEFLGHVKDVTVGAFDHQDMPFEQLVEAIRPERSANRHPIFQTMVAVRSVQTREWTWPGLAATLHEIDNEAAKFDLLLSLEERGKDVAGSVQYDADLFDKETLLRWLGCFTTLLRGMAEGENSRVGDLPILDERERQTVLRRFSESLRPQAPGKLIHELFEAQVERGPDIPAVVYEGRALTYEELNGRANQVARLLHQAGIDAEQVVGLCVERSLDIIVGLLAILKAGGAYVPLDPHSPAERLASMLEDAAPRVVLTQRSLQSILPQTGARLIALDDASNAIERQAVENLTGTIGGPRADGLAYVIYTSGSTGKPKGVAIEHSGVVNLWHGLERLYDSCPGIQRVGLNASLNFDASVQQLVQLLSGRTLHVVPQDVRMDGSILLSYLREHRIDAIDCTPSQLKSWIAAGLLDGNAGPLKLVLVGGEAIDTELWGKLSRCANITFYNMYGPTECTVDCIVARLNGDTTAPHIGRPMDNRCVYILDEHRHPVPIGVKGELYVGGLGVARGYLNKPEMTQARFIRDPFASDPRMRLYKSGDVGRWRADGTIEYLGRNDDQVKIRGYRIELGEIEAQLLLHPQVQEGVVVVREDVPGDKRLVAYFATKLSPGPSVEELRTHLRQKLPDYMVPMAFVRMGAFQLTLSGKVNRKVLPAPDLTAYTRRPYEAPEGEAEQQLAAIWRQLLQVEQVGRDDSFFDLGGHSLQVLRALFEMNQALGATLKVADVYQSPTIRQLAARIAGVASAVEYVDLAREAVLPPQLLAGPAPVSARTNAILLTGATGFVGRFLLSQLLRDTDATLYCLVRAASQQDAATRLKATLSRWDLWRDDFERRVVVIAGDARLSRLGMDEQTFLMLQDAVDEIYHCATSMNHLETYEMAKSASVGAAVELVRLATGAKTKPIHYISSISIFSPRGYEPGRSVNEQSPIDHERHLASEGYVASKWVSEKIFMTARERGVPCNIFRLGLVWGDAQHGRYDELQREYRMLKSSLLAGCGIADYRYEMSPTPVDFVSRAIVFLATRHRHDSGTFHICPSGEMADGVYEAIGDLADRSLQLLPLYDWICEVKRLHHQGRSLPVVPLVEFAFSMDRTAFDRYQLGLQHASVQMDCSSTLQELRTAGIELPRLDRDLIRTCVQSMLTRDGDLSEIAECGDVLPPSRRRA</sequence>
<proteinExistence type="predicted"/>
<dbReference type="InterPro" id="IPR010080">
    <property type="entry name" value="Thioester_reductase-like_dom"/>
</dbReference>
<organism evidence="7 8">
    <name type="scientific">Steroidobacter agaridevorans</name>
    <dbReference type="NCBI Taxonomy" id="2695856"/>
    <lineage>
        <taxon>Bacteria</taxon>
        <taxon>Pseudomonadati</taxon>
        <taxon>Pseudomonadota</taxon>
        <taxon>Gammaproteobacteria</taxon>
        <taxon>Steroidobacterales</taxon>
        <taxon>Steroidobacteraceae</taxon>
        <taxon>Steroidobacter</taxon>
    </lineage>
</organism>
<dbReference type="GO" id="GO:0009366">
    <property type="term" value="C:enterobactin synthetase complex"/>
    <property type="evidence" value="ECO:0007669"/>
    <property type="project" value="TreeGrafter"/>
</dbReference>
<dbReference type="InterPro" id="IPR036736">
    <property type="entry name" value="ACP-like_sf"/>
</dbReference>
<evidence type="ECO:0000259" key="6">
    <source>
        <dbReference type="PROSITE" id="PS50075"/>
    </source>
</evidence>
<dbReference type="InterPro" id="IPR006162">
    <property type="entry name" value="Ppantetheine_attach_site"/>
</dbReference>
<dbReference type="GO" id="GO:0072330">
    <property type="term" value="P:monocarboxylic acid biosynthetic process"/>
    <property type="evidence" value="ECO:0007669"/>
    <property type="project" value="UniProtKB-ARBA"/>
</dbReference>
<dbReference type="PROSITE" id="PS00012">
    <property type="entry name" value="PHOSPHOPANTETHEINE"/>
    <property type="match status" value="1"/>
</dbReference>
<dbReference type="Gene3D" id="3.30.559.10">
    <property type="entry name" value="Chloramphenicol acetyltransferase-like domain"/>
    <property type="match status" value="1"/>
</dbReference>
<feature type="domain" description="Carrier" evidence="6">
    <location>
        <begin position="1003"/>
        <end position="1078"/>
    </location>
</feature>
<dbReference type="PROSITE" id="PS50075">
    <property type="entry name" value="CARRIER"/>
    <property type="match status" value="1"/>
</dbReference>
<dbReference type="PROSITE" id="PS00455">
    <property type="entry name" value="AMP_BINDING"/>
    <property type="match status" value="1"/>
</dbReference>
<dbReference type="InterPro" id="IPR023213">
    <property type="entry name" value="CAT-like_dom_sf"/>
</dbReference>
<feature type="region of interest" description="Disordered" evidence="5">
    <location>
        <begin position="17"/>
        <end position="37"/>
    </location>
</feature>
<dbReference type="GO" id="GO:0009239">
    <property type="term" value="P:enterobactin biosynthetic process"/>
    <property type="evidence" value="ECO:0007669"/>
    <property type="project" value="TreeGrafter"/>
</dbReference>
<dbReference type="SUPFAM" id="SSF52777">
    <property type="entry name" value="CoA-dependent acyltransferases"/>
    <property type="match status" value="2"/>
</dbReference>
<name>A0A829YAK6_9GAMM</name>
<evidence type="ECO:0000256" key="1">
    <source>
        <dbReference type="ARBA" id="ARBA00001957"/>
    </source>
</evidence>
<dbReference type="GO" id="GO:0005829">
    <property type="term" value="C:cytosol"/>
    <property type="evidence" value="ECO:0007669"/>
    <property type="project" value="TreeGrafter"/>
</dbReference>
<dbReference type="InterPro" id="IPR013120">
    <property type="entry name" value="FAR_NAD-bd"/>
</dbReference>
<dbReference type="NCBIfam" id="TIGR01733">
    <property type="entry name" value="AA-adenyl-dom"/>
    <property type="match status" value="1"/>
</dbReference>
<comment type="caution">
    <text evidence="7">The sequence shown here is derived from an EMBL/GenBank/DDBJ whole genome shotgun (WGS) entry which is preliminary data.</text>
</comment>
<accession>A0A829YAK6</accession>
<evidence type="ECO:0000313" key="7">
    <source>
        <dbReference type="EMBL" id="GFE79662.1"/>
    </source>
</evidence>
<keyword evidence="8" id="KW-1185">Reference proteome</keyword>
<dbReference type="FunFam" id="3.40.50.12780:FF:000012">
    <property type="entry name" value="Non-ribosomal peptide synthetase"/>
    <property type="match status" value="1"/>
</dbReference>
<gene>
    <name evidence="7" type="ORF">GCM10011487_16620</name>
</gene>
<dbReference type="SMART" id="SM00823">
    <property type="entry name" value="PKS_PP"/>
    <property type="match status" value="1"/>
</dbReference>
<dbReference type="Gene3D" id="3.40.50.980">
    <property type="match status" value="2"/>
</dbReference>
<feature type="compositionally biased region" description="Basic and acidic residues" evidence="5">
    <location>
        <begin position="17"/>
        <end position="32"/>
    </location>
</feature>
<dbReference type="Pfam" id="PF00501">
    <property type="entry name" value="AMP-binding"/>
    <property type="match status" value="1"/>
</dbReference>
<dbReference type="InterPro" id="IPR025110">
    <property type="entry name" value="AMP-bd_C"/>
</dbReference>
<dbReference type="Gene3D" id="3.40.50.720">
    <property type="entry name" value="NAD(P)-binding Rossmann-like Domain"/>
    <property type="match status" value="1"/>
</dbReference>
<dbReference type="Proteomes" id="UP000445000">
    <property type="component" value="Unassembled WGS sequence"/>
</dbReference>
<dbReference type="FunFam" id="2.30.38.10:FF:000001">
    <property type="entry name" value="Non-ribosomal peptide synthetase PvdI"/>
    <property type="match status" value="1"/>
</dbReference>
<evidence type="ECO:0000256" key="3">
    <source>
        <dbReference type="ARBA" id="ARBA00022553"/>
    </source>
</evidence>
<dbReference type="Gene3D" id="2.30.38.10">
    <property type="entry name" value="Luciferase, Domain 3"/>
    <property type="match status" value="1"/>
</dbReference>
<dbReference type="SUPFAM" id="SSF51735">
    <property type="entry name" value="NAD(P)-binding Rossmann-fold domains"/>
    <property type="match status" value="1"/>
</dbReference>
<dbReference type="CDD" id="cd19531">
    <property type="entry name" value="LCL_NRPS-like"/>
    <property type="match status" value="1"/>
</dbReference>
<dbReference type="InterPro" id="IPR036291">
    <property type="entry name" value="NAD(P)-bd_dom_sf"/>
</dbReference>
<keyword evidence="4" id="KW-0436">Ligase</keyword>
<comment type="cofactor">
    <cofactor evidence="1">
        <name>pantetheine 4'-phosphate</name>
        <dbReference type="ChEBI" id="CHEBI:47942"/>
    </cofactor>
</comment>
<dbReference type="InterPro" id="IPR010071">
    <property type="entry name" value="AA_adenyl_dom"/>
</dbReference>
<dbReference type="Pfam" id="PF07993">
    <property type="entry name" value="NAD_binding_4"/>
    <property type="match status" value="1"/>
</dbReference>
<evidence type="ECO:0000256" key="2">
    <source>
        <dbReference type="ARBA" id="ARBA00022450"/>
    </source>
</evidence>
<dbReference type="Pfam" id="PF00550">
    <property type="entry name" value="PP-binding"/>
    <property type="match status" value="1"/>
</dbReference>
<dbReference type="InterPro" id="IPR001242">
    <property type="entry name" value="Condensation_dom"/>
</dbReference>
<keyword evidence="3" id="KW-0597">Phosphoprotein</keyword>
<dbReference type="InterPro" id="IPR020806">
    <property type="entry name" value="PKS_PP-bd"/>
</dbReference>
<dbReference type="Pfam" id="PF13193">
    <property type="entry name" value="AMP-binding_C"/>
    <property type="match status" value="1"/>
</dbReference>
<dbReference type="Gene3D" id="3.30.559.30">
    <property type="entry name" value="Nonribosomal peptide synthetase, condensation domain"/>
    <property type="match status" value="1"/>
</dbReference>
<dbReference type="GO" id="GO:0031177">
    <property type="term" value="F:phosphopantetheine binding"/>
    <property type="evidence" value="ECO:0007669"/>
    <property type="project" value="InterPro"/>
</dbReference>
<dbReference type="InterPro" id="IPR009081">
    <property type="entry name" value="PP-bd_ACP"/>
</dbReference>
<dbReference type="FunFam" id="3.30.300.30:FF:000010">
    <property type="entry name" value="Enterobactin synthetase component F"/>
    <property type="match status" value="1"/>
</dbReference>
<evidence type="ECO:0000256" key="4">
    <source>
        <dbReference type="ARBA" id="ARBA00022598"/>
    </source>
</evidence>
<dbReference type="Gene3D" id="1.10.1200.10">
    <property type="entry name" value="ACP-like"/>
    <property type="match status" value="1"/>
</dbReference>
<dbReference type="Pfam" id="PF00668">
    <property type="entry name" value="Condensation"/>
    <property type="match status" value="1"/>
</dbReference>
<dbReference type="PANTHER" id="PTHR45527:SF1">
    <property type="entry name" value="FATTY ACID SYNTHASE"/>
    <property type="match status" value="1"/>
</dbReference>
<dbReference type="FunFam" id="3.30.559.10:FF:000012">
    <property type="entry name" value="Non-ribosomal peptide synthetase"/>
    <property type="match status" value="1"/>
</dbReference>
<dbReference type="NCBIfam" id="TIGR01746">
    <property type="entry name" value="Thioester-redct"/>
    <property type="match status" value="1"/>
</dbReference>
<dbReference type="InterPro" id="IPR045851">
    <property type="entry name" value="AMP-bd_C_sf"/>
</dbReference>
<dbReference type="FunFam" id="3.40.50.980:FF:000001">
    <property type="entry name" value="Non-ribosomal peptide synthetase"/>
    <property type="match status" value="1"/>
</dbReference>
<dbReference type="SUPFAM" id="SSF56801">
    <property type="entry name" value="Acetyl-CoA synthetase-like"/>
    <property type="match status" value="1"/>
</dbReference>
<dbReference type="InterPro" id="IPR000873">
    <property type="entry name" value="AMP-dep_synth/lig_dom"/>
</dbReference>
<dbReference type="GO" id="GO:0047527">
    <property type="term" value="F:2,3-dihydroxybenzoate-serine ligase activity"/>
    <property type="evidence" value="ECO:0007669"/>
    <property type="project" value="TreeGrafter"/>
</dbReference>
<dbReference type="EMBL" id="BLJN01000002">
    <property type="protein sequence ID" value="GFE79662.1"/>
    <property type="molecule type" value="Genomic_DNA"/>
</dbReference>